<dbReference type="InterPro" id="IPR056935">
    <property type="entry name" value="Rv0428c-like_C"/>
</dbReference>
<comment type="caution">
    <text evidence="4">The sequence shown here is derived from an EMBL/GenBank/DDBJ whole genome shotgun (WGS) entry which is preliminary data.</text>
</comment>
<organism evidence="4 5">
    <name type="scientific">Cohnella soli</name>
    <dbReference type="NCBI Taxonomy" id="425005"/>
    <lineage>
        <taxon>Bacteria</taxon>
        <taxon>Bacillati</taxon>
        <taxon>Bacillota</taxon>
        <taxon>Bacilli</taxon>
        <taxon>Bacillales</taxon>
        <taxon>Paenibacillaceae</taxon>
        <taxon>Cohnella</taxon>
    </lineage>
</organism>
<sequence length="303" mass="34519">MNYKFIEELSLNHWPALTTLLCDGWVLRLAEGYTKRANSVSALYGTTFDTNDKIAHCESVYATHRLPATFKITPFVHPANLDDILAARGYSLVDQTSVQTLELANIREPQIRSVRIVEAVDSEWLDDYCRLNQIKSEVRVTMERMISLISTPIAFISFYERDQVVAVGFGVVEREYIGLYDIVTDAGSRNRGFGEQMILNLLEWGKKNGAKYSYLAVVADNAPAMRLYSKLGYSEAYRYWYRIMPNSNKAEFITNELQSKLLVAEKQIADGAKLLEHDQIIARIRRKLDNAKEKDQPSSKAVD</sequence>
<keyword evidence="5" id="KW-1185">Reference proteome</keyword>
<accession>A0ABW0HQA9</accession>
<dbReference type="PANTHER" id="PTHR43420">
    <property type="entry name" value="ACETYLTRANSFERASE"/>
    <property type="match status" value="1"/>
</dbReference>
<dbReference type="InterPro" id="IPR016181">
    <property type="entry name" value="Acyl_CoA_acyltransferase"/>
</dbReference>
<keyword evidence="2 4" id="KW-0012">Acyltransferase</keyword>
<proteinExistence type="predicted"/>
<dbReference type="SUPFAM" id="SSF55729">
    <property type="entry name" value="Acyl-CoA N-acyltransferases (Nat)"/>
    <property type="match status" value="1"/>
</dbReference>
<name>A0ABW0HQA9_9BACL</name>
<evidence type="ECO:0000256" key="2">
    <source>
        <dbReference type="ARBA" id="ARBA00023315"/>
    </source>
</evidence>
<evidence type="ECO:0000256" key="1">
    <source>
        <dbReference type="ARBA" id="ARBA00022679"/>
    </source>
</evidence>
<dbReference type="InterPro" id="IPR000182">
    <property type="entry name" value="GNAT_dom"/>
</dbReference>
<protein>
    <submittedName>
        <fullName evidence="4">GNAT family N-acetyltransferase</fullName>
        <ecNumber evidence="4">2.3.-.-</ecNumber>
    </submittedName>
</protein>
<dbReference type="CDD" id="cd04301">
    <property type="entry name" value="NAT_SF"/>
    <property type="match status" value="1"/>
</dbReference>
<dbReference type="Proteomes" id="UP001596113">
    <property type="component" value="Unassembled WGS sequence"/>
</dbReference>
<evidence type="ECO:0000313" key="5">
    <source>
        <dbReference type="Proteomes" id="UP001596113"/>
    </source>
</evidence>
<reference evidence="5" key="1">
    <citation type="journal article" date="2019" name="Int. J. Syst. Evol. Microbiol.">
        <title>The Global Catalogue of Microorganisms (GCM) 10K type strain sequencing project: providing services to taxonomists for standard genome sequencing and annotation.</title>
        <authorList>
            <consortium name="The Broad Institute Genomics Platform"/>
            <consortium name="The Broad Institute Genome Sequencing Center for Infectious Disease"/>
            <person name="Wu L."/>
            <person name="Ma J."/>
        </authorList>
    </citation>
    <scope>NUCLEOTIDE SEQUENCE [LARGE SCALE GENOMIC DNA]</scope>
    <source>
        <strain evidence="5">CGMCC 1.18575</strain>
    </source>
</reference>
<dbReference type="PROSITE" id="PS51186">
    <property type="entry name" value="GNAT"/>
    <property type="match status" value="1"/>
</dbReference>
<dbReference type="Gene3D" id="3.40.630.30">
    <property type="match status" value="1"/>
</dbReference>
<dbReference type="EC" id="2.3.-.-" evidence="4"/>
<feature type="domain" description="N-acetyltransferase" evidence="3">
    <location>
        <begin position="104"/>
        <end position="249"/>
    </location>
</feature>
<dbReference type="GO" id="GO:0016746">
    <property type="term" value="F:acyltransferase activity"/>
    <property type="evidence" value="ECO:0007669"/>
    <property type="project" value="UniProtKB-KW"/>
</dbReference>
<dbReference type="PANTHER" id="PTHR43420:SF12">
    <property type="entry name" value="N-ACETYLTRANSFERASE DOMAIN-CONTAINING PROTEIN"/>
    <property type="match status" value="1"/>
</dbReference>
<dbReference type="Pfam" id="PF24553">
    <property type="entry name" value="Rv0428c_C"/>
    <property type="match status" value="1"/>
</dbReference>
<dbReference type="InterPro" id="IPR050680">
    <property type="entry name" value="YpeA/RimI_acetyltransf"/>
</dbReference>
<keyword evidence="1 4" id="KW-0808">Transferase</keyword>
<dbReference type="RefSeq" id="WP_378132756.1">
    <property type="nucleotide sequence ID" value="NZ_JBHSMI010000023.1"/>
</dbReference>
<evidence type="ECO:0000259" key="3">
    <source>
        <dbReference type="PROSITE" id="PS51186"/>
    </source>
</evidence>
<gene>
    <name evidence="4" type="ORF">ACFPOF_11830</name>
</gene>
<dbReference type="EMBL" id="JBHSMI010000023">
    <property type="protein sequence ID" value="MFC5403421.1"/>
    <property type="molecule type" value="Genomic_DNA"/>
</dbReference>
<evidence type="ECO:0000313" key="4">
    <source>
        <dbReference type="EMBL" id="MFC5403421.1"/>
    </source>
</evidence>